<dbReference type="HOGENOM" id="CLU_159884_0_0_6"/>
<dbReference type="RefSeq" id="WP_013203171.1">
    <property type="nucleotide sequence ID" value="NC_014306.1"/>
</dbReference>
<dbReference type="KEGG" id="ebi:EbC_31550"/>
<sequence length="106" mass="11566">MGFPSPAQDYVETRIDLNKICQVRPTVSLFEIDGVIHIMDSGAMPCSGDMLCFELYGERAVGKLIGQSIITRDGEALGAAAMEDIVVLGKLTFMVSNYHDDSRPII</sequence>
<evidence type="ECO:0000313" key="2">
    <source>
        <dbReference type="Proteomes" id="UP000008793"/>
    </source>
</evidence>
<name>D8MV29_ERWBE</name>
<protein>
    <submittedName>
        <fullName evidence="1">Putative prophage repressor</fullName>
    </submittedName>
</protein>
<organism evidence="2">
    <name type="scientific">Erwinia billingiae (strain Eb661)</name>
    <dbReference type="NCBI Taxonomy" id="634500"/>
    <lineage>
        <taxon>Bacteria</taxon>
        <taxon>Pseudomonadati</taxon>
        <taxon>Pseudomonadota</taxon>
        <taxon>Gammaproteobacteria</taxon>
        <taxon>Enterobacterales</taxon>
        <taxon>Erwiniaceae</taxon>
        <taxon>Erwinia</taxon>
    </lineage>
</organism>
<keyword evidence="2" id="KW-1185">Reference proteome</keyword>
<dbReference type="EMBL" id="FP236843">
    <property type="protein sequence ID" value="CAX60686.1"/>
    <property type="molecule type" value="Genomic_DNA"/>
</dbReference>
<dbReference type="STRING" id="634500.EbC_31550"/>
<dbReference type="GeneID" id="90513124"/>
<proteinExistence type="predicted"/>
<evidence type="ECO:0000313" key="1">
    <source>
        <dbReference type="EMBL" id="CAX60686.1"/>
    </source>
</evidence>
<accession>D8MV29</accession>
<dbReference type="Proteomes" id="UP000008793">
    <property type="component" value="Chromosome"/>
</dbReference>
<gene>
    <name evidence="1" type="ordered locus">EbC_31550</name>
</gene>
<reference evidence="1 2" key="1">
    <citation type="journal article" date="2010" name="BMC Genomics">
        <title>Genome comparison of the epiphytic bacteria Erwinia billingiae and E. tasmaniensis with the pear pathogen E. pyrifoliae.</title>
        <authorList>
            <person name="Kube M."/>
            <person name="Migdoll A.M."/>
            <person name="Gehring I."/>
            <person name="Heitmann K."/>
            <person name="Mayer Y."/>
            <person name="Kuhl H."/>
            <person name="Knaust F."/>
            <person name="Geider K."/>
            <person name="Reinhardt R."/>
        </authorList>
    </citation>
    <scope>NUCLEOTIDE SEQUENCE [LARGE SCALE GENOMIC DNA]</scope>
    <source>
        <strain evidence="1 2">Eb661</strain>
    </source>
</reference>
<dbReference type="AlphaFoldDB" id="D8MV29"/>